<name>A0A914WZM8_9BILA</name>
<sequence>MNQPGEVGTILMTKPLADFSASRSRRNDPMLSDQGKFDIEELTKLVGDLTKSHLNPSRFDHSSSPLLFPFSLPYPCPLCYQSSNDWLL</sequence>
<reference evidence="2" key="1">
    <citation type="submission" date="2022-11" db="UniProtKB">
        <authorList>
            <consortium name="WormBaseParasite"/>
        </authorList>
    </citation>
    <scope>IDENTIFICATION</scope>
</reference>
<keyword evidence="1" id="KW-1185">Reference proteome</keyword>
<dbReference type="AlphaFoldDB" id="A0A914WZM8"/>
<dbReference type="Proteomes" id="UP000887566">
    <property type="component" value="Unplaced"/>
</dbReference>
<proteinExistence type="predicted"/>
<protein>
    <submittedName>
        <fullName evidence="2">Uncharacterized protein</fullName>
    </submittedName>
</protein>
<dbReference type="WBParaSite" id="PSAMB.scaffold5887size10660.g27476.t1">
    <property type="protein sequence ID" value="PSAMB.scaffold5887size10660.g27476.t1"/>
    <property type="gene ID" value="PSAMB.scaffold5887size10660.g27476"/>
</dbReference>
<evidence type="ECO:0000313" key="1">
    <source>
        <dbReference type="Proteomes" id="UP000887566"/>
    </source>
</evidence>
<evidence type="ECO:0000313" key="2">
    <source>
        <dbReference type="WBParaSite" id="PSAMB.scaffold5887size10660.g27476.t1"/>
    </source>
</evidence>
<organism evidence="1 2">
    <name type="scientific">Plectus sambesii</name>
    <dbReference type="NCBI Taxonomy" id="2011161"/>
    <lineage>
        <taxon>Eukaryota</taxon>
        <taxon>Metazoa</taxon>
        <taxon>Ecdysozoa</taxon>
        <taxon>Nematoda</taxon>
        <taxon>Chromadorea</taxon>
        <taxon>Plectida</taxon>
        <taxon>Plectina</taxon>
        <taxon>Plectoidea</taxon>
        <taxon>Plectidae</taxon>
        <taxon>Plectus</taxon>
    </lineage>
</organism>
<accession>A0A914WZM8</accession>